<dbReference type="Proteomes" id="UP001596058">
    <property type="component" value="Unassembled WGS sequence"/>
</dbReference>
<name>A0ABW1CD72_9ACTN</name>
<evidence type="ECO:0000313" key="2">
    <source>
        <dbReference type="Proteomes" id="UP001596058"/>
    </source>
</evidence>
<proteinExistence type="predicted"/>
<dbReference type="RefSeq" id="WP_379513185.1">
    <property type="nucleotide sequence ID" value="NZ_JBHSPA010000010.1"/>
</dbReference>
<gene>
    <name evidence="1" type="ORF">ACFPZ3_07320</name>
</gene>
<dbReference type="EMBL" id="JBHSPA010000010">
    <property type="protein sequence ID" value="MFC5823655.1"/>
    <property type="molecule type" value="Genomic_DNA"/>
</dbReference>
<protein>
    <recommendedName>
        <fullName evidence="3">Peptidase inhibitor family I36</fullName>
    </recommendedName>
</protein>
<reference evidence="2" key="1">
    <citation type="journal article" date="2019" name="Int. J. Syst. Evol. Microbiol.">
        <title>The Global Catalogue of Microorganisms (GCM) 10K type strain sequencing project: providing services to taxonomists for standard genome sequencing and annotation.</title>
        <authorList>
            <consortium name="The Broad Institute Genomics Platform"/>
            <consortium name="The Broad Institute Genome Sequencing Center for Infectious Disease"/>
            <person name="Wu L."/>
            <person name="Ma J."/>
        </authorList>
    </citation>
    <scope>NUCLEOTIDE SEQUENCE [LARGE SCALE GENOMIC DNA]</scope>
    <source>
        <strain evidence="2">CCUG 53903</strain>
    </source>
</reference>
<sequence>MTPTTDLTQLSAAEMAAATPPPTKAAVSDVTIQKNYNPWTSPEAKKINEETDSSNPSCYSGYVCQKVRLWDCVPNSYCGMREFLFYDYGLYSVYNWTGIGVYNNRQTGGASYRFYRSNGTQIRCVNGMNIEDLSPVYYVRLSATPC</sequence>
<evidence type="ECO:0008006" key="3">
    <source>
        <dbReference type="Google" id="ProtNLM"/>
    </source>
</evidence>
<accession>A0ABW1CD72</accession>
<comment type="caution">
    <text evidence="1">The sequence shown here is derived from an EMBL/GenBank/DDBJ whole genome shotgun (WGS) entry which is preliminary data.</text>
</comment>
<evidence type="ECO:0000313" key="1">
    <source>
        <dbReference type="EMBL" id="MFC5823655.1"/>
    </source>
</evidence>
<keyword evidence="2" id="KW-1185">Reference proteome</keyword>
<organism evidence="1 2">
    <name type="scientific">Nonomuraea insulae</name>
    <dbReference type="NCBI Taxonomy" id="1616787"/>
    <lineage>
        <taxon>Bacteria</taxon>
        <taxon>Bacillati</taxon>
        <taxon>Actinomycetota</taxon>
        <taxon>Actinomycetes</taxon>
        <taxon>Streptosporangiales</taxon>
        <taxon>Streptosporangiaceae</taxon>
        <taxon>Nonomuraea</taxon>
    </lineage>
</organism>